<comment type="caution">
    <text evidence="5">The sequence shown here is derived from an EMBL/GenBank/DDBJ whole genome shotgun (WGS) entry which is preliminary data.</text>
</comment>
<keyword evidence="1" id="KW-0805">Transcription regulation</keyword>
<evidence type="ECO:0000313" key="5">
    <source>
        <dbReference type="EMBL" id="MFC3978562.1"/>
    </source>
</evidence>
<dbReference type="PRINTS" id="PR00035">
    <property type="entry name" value="HTHGNTR"/>
</dbReference>
<dbReference type="Proteomes" id="UP001595698">
    <property type="component" value="Unassembled WGS sequence"/>
</dbReference>
<dbReference type="PANTHER" id="PTHR44846">
    <property type="entry name" value="MANNOSYL-D-GLYCERATE TRANSPORT/METABOLISM SYSTEM REPRESSOR MNGR-RELATED"/>
    <property type="match status" value="1"/>
</dbReference>
<evidence type="ECO:0000259" key="4">
    <source>
        <dbReference type="PROSITE" id="PS50949"/>
    </source>
</evidence>
<dbReference type="InterPro" id="IPR028978">
    <property type="entry name" value="Chorismate_lyase_/UTRA_dom_sf"/>
</dbReference>
<dbReference type="SUPFAM" id="SSF46785">
    <property type="entry name" value="Winged helix' DNA-binding domain"/>
    <property type="match status" value="1"/>
</dbReference>
<dbReference type="Gene3D" id="1.10.10.10">
    <property type="entry name" value="Winged helix-like DNA-binding domain superfamily/Winged helix DNA-binding domain"/>
    <property type="match status" value="1"/>
</dbReference>
<proteinExistence type="predicted"/>
<dbReference type="Pfam" id="PF00392">
    <property type="entry name" value="GntR"/>
    <property type="match status" value="1"/>
</dbReference>
<dbReference type="InterPro" id="IPR050679">
    <property type="entry name" value="Bact_HTH_transcr_reg"/>
</dbReference>
<dbReference type="InterPro" id="IPR000524">
    <property type="entry name" value="Tscrpt_reg_HTH_GntR"/>
</dbReference>
<gene>
    <name evidence="5" type="ORF">ACFOYY_00385</name>
</gene>
<keyword evidence="6" id="KW-1185">Reference proteome</keyword>
<dbReference type="Pfam" id="PF07702">
    <property type="entry name" value="UTRA"/>
    <property type="match status" value="1"/>
</dbReference>
<reference evidence="6" key="1">
    <citation type="journal article" date="2019" name="Int. J. Syst. Evol. Microbiol.">
        <title>The Global Catalogue of Microorganisms (GCM) 10K type strain sequencing project: providing services to taxonomists for standard genome sequencing and annotation.</title>
        <authorList>
            <consortium name="The Broad Institute Genomics Platform"/>
            <consortium name="The Broad Institute Genome Sequencing Center for Infectious Disease"/>
            <person name="Wu L."/>
            <person name="Ma J."/>
        </authorList>
    </citation>
    <scope>NUCLEOTIDE SEQUENCE [LARGE SCALE GENOMIC DNA]</scope>
    <source>
        <strain evidence="6">TBRC 7912</strain>
    </source>
</reference>
<dbReference type="PROSITE" id="PS50949">
    <property type="entry name" value="HTH_GNTR"/>
    <property type="match status" value="1"/>
</dbReference>
<name>A0ABV8EU74_9ACTN</name>
<dbReference type="Gene3D" id="3.40.1410.10">
    <property type="entry name" value="Chorismate lyase-like"/>
    <property type="match status" value="1"/>
</dbReference>
<accession>A0ABV8EU74</accession>
<dbReference type="SMART" id="SM00866">
    <property type="entry name" value="UTRA"/>
    <property type="match status" value="1"/>
</dbReference>
<dbReference type="SUPFAM" id="SSF64288">
    <property type="entry name" value="Chorismate lyase-like"/>
    <property type="match status" value="1"/>
</dbReference>
<dbReference type="CDD" id="cd07377">
    <property type="entry name" value="WHTH_GntR"/>
    <property type="match status" value="1"/>
</dbReference>
<evidence type="ECO:0000313" key="6">
    <source>
        <dbReference type="Proteomes" id="UP001595698"/>
    </source>
</evidence>
<dbReference type="RefSeq" id="WP_386186722.1">
    <property type="nucleotide sequence ID" value="NZ_JBHSBC010000001.1"/>
</dbReference>
<evidence type="ECO:0000256" key="3">
    <source>
        <dbReference type="ARBA" id="ARBA00023163"/>
    </source>
</evidence>
<organism evidence="5 6">
    <name type="scientific">Streptosporangium jomthongense</name>
    <dbReference type="NCBI Taxonomy" id="1193683"/>
    <lineage>
        <taxon>Bacteria</taxon>
        <taxon>Bacillati</taxon>
        <taxon>Actinomycetota</taxon>
        <taxon>Actinomycetes</taxon>
        <taxon>Streptosporangiales</taxon>
        <taxon>Streptosporangiaceae</taxon>
        <taxon>Streptosporangium</taxon>
    </lineage>
</organism>
<dbReference type="InterPro" id="IPR036390">
    <property type="entry name" value="WH_DNA-bd_sf"/>
</dbReference>
<feature type="domain" description="HTH gntR-type" evidence="4">
    <location>
        <begin position="15"/>
        <end position="84"/>
    </location>
</feature>
<dbReference type="SMART" id="SM00345">
    <property type="entry name" value="HTH_GNTR"/>
    <property type="match status" value="1"/>
</dbReference>
<sequence length="264" mass="28813">MVDTGNGAEPGGRAAARYVGIAAELREAIMCGEYAVGSQLPSETTLATRFDVSRGTVRQAVALLAAEGLVGSRQGARRIVVGRERSQSFAELNSFAQWAQAMGYRVSGQVLEQRRRDADAAEAVRLALQPGDQVLSVLRLRSLEGEPVMLERTVYAGWIAPAVERIPPDCESITQALYEDVGLVFAYGEHLIDAVSAGVEDSRLLVVRRGSPLLRQRRVTTTHEGRPVEWSDDRYRAGSVTFSIRNSVDANPLVRQMGDLRLMS</sequence>
<dbReference type="InterPro" id="IPR036388">
    <property type="entry name" value="WH-like_DNA-bd_sf"/>
</dbReference>
<protein>
    <submittedName>
        <fullName evidence="5">GntR family transcriptional regulator</fullName>
    </submittedName>
</protein>
<keyword evidence="2" id="KW-0238">DNA-binding</keyword>
<keyword evidence="3" id="KW-0804">Transcription</keyword>
<dbReference type="EMBL" id="JBHSBC010000001">
    <property type="protein sequence ID" value="MFC3978562.1"/>
    <property type="molecule type" value="Genomic_DNA"/>
</dbReference>
<dbReference type="InterPro" id="IPR011663">
    <property type="entry name" value="UTRA"/>
</dbReference>
<evidence type="ECO:0000256" key="1">
    <source>
        <dbReference type="ARBA" id="ARBA00023015"/>
    </source>
</evidence>
<evidence type="ECO:0000256" key="2">
    <source>
        <dbReference type="ARBA" id="ARBA00023125"/>
    </source>
</evidence>